<dbReference type="InterPro" id="IPR027417">
    <property type="entry name" value="P-loop_NTPase"/>
</dbReference>
<dbReference type="Pfam" id="PF17862">
    <property type="entry name" value="AAA_lid_3"/>
    <property type="match status" value="2"/>
</dbReference>
<dbReference type="VEuPathDB" id="FungiDB:DD237_003363"/>
<keyword evidence="5" id="KW-1185">Reference proteome</keyword>
<comment type="caution">
    <text evidence="4">The sequence shown here is derived from an EMBL/GenBank/DDBJ whole genome shotgun (WGS) entry which is preliminary data.</text>
</comment>
<evidence type="ECO:0000313" key="5">
    <source>
        <dbReference type="Proteomes" id="UP000282087"/>
    </source>
</evidence>
<dbReference type="PROSITE" id="PS00674">
    <property type="entry name" value="AAA"/>
    <property type="match status" value="2"/>
</dbReference>
<dbReference type="Proteomes" id="UP000282087">
    <property type="component" value="Unassembled WGS sequence"/>
</dbReference>
<dbReference type="FunFam" id="3.40.50.300:FF:003783">
    <property type="entry name" value="Transitional endoplasmic reticulum ATPase TER94-like Protein"/>
    <property type="match status" value="1"/>
</dbReference>
<dbReference type="InterPro" id="IPR041569">
    <property type="entry name" value="AAA_lid_3"/>
</dbReference>
<dbReference type="PANTHER" id="PTHR23077">
    <property type="entry name" value="AAA-FAMILY ATPASE"/>
    <property type="match status" value="1"/>
</dbReference>
<keyword evidence="1" id="KW-0547">Nucleotide-binding</keyword>
<dbReference type="SMART" id="SM00382">
    <property type="entry name" value="AAA"/>
    <property type="match status" value="2"/>
</dbReference>
<keyword evidence="2" id="KW-0067">ATP-binding</keyword>
<dbReference type="FunFam" id="3.40.50.300:FF:001440">
    <property type="entry name" value="ATPase, AAA family protein"/>
    <property type="match status" value="1"/>
</dbReference>
<organism evidence="4 5">
    <name type="scientific">Peronospora effusa</name>
    <dbReference type="NCBI Taxonomy" id="542832"/>
    <lineage>
        <taxon>Eukaryota</taxon>
        <taxon>Sar</taxon>
        <taxon>Stramenopiles</taxon>
        <taxon>Oomycota</taxon>
        <taxon>Peronosporomycetes</taxon>
        <taxon>Peronosporales</taxon>
        <taxon>Peronosporaceae</taxon>
        <taxon>Peronospora</taxon>
    </lineage>
</organism>
<evidence type="ECO:0000313" key="4">
    <source>
        <dbReference type="EMBL" id="RMX63900.1"/>
    </source>
</evidence>
<evidence type="ECO:0000256" key="2">
    <source>
        <dbReference type="ARBA" id="ARBA00022840"/>
    </source>
</evidence>
<feature type="domain" description="AAA+ ATPase" evidence="3">
    <location>
        <begin position="676"/>
        <end position="819"/>
    </location>
</feature>
<dbReference type="PANTHER" id="PTHR23077:SF117">
    <property type="entry name" value="AAA+ ATPASE DOMAIN-CONTAINING PROTEIN"/>
    <property type="match status" value="1"/>
</dbReference>
<proteinExistence type="predicted"/>
<dbReference type="InterPro" id="IPR003960">
    <property type="entry name" value="ATPase_AAA_CS"/>
</dbReference>
<dbReference type="EMBL" id="QLLG01000354">
    <property type="protein sequence ID" value="RMX63900.1"/>
    <property type="molecule type" value="Genomic_DNA"/>
</dbReference>
<evidence type="ECO:0000256" key="1">
    <source>
        <dbReference type="ARBA" id="ARBA00022741"/>
    </source>
</evidence>
<gene>
    <name evidence="4" type="ORF">DD238_005366</name>
</gene>
<feature type="domain" description="AAA+ ATPase" evidence="3">
    <location>
        <begin position="274"/>
        <end position="433"/>
    </location>
</feature>
<dbReference type="GO" id="GO:0005524">
    <property type="term" value="F:ATP binding"/>
    <property type="evidence" value="ECO:0007669"/>
    <property type="project" value="UniProtKB-KW"/>
</dbReference>
<dbReference type="InterPro" id="IPR050168">
    <property type="entry name" value="AAA_ATPase_domain"/>
</dbReference>
<sequence length="913" mass="100316">MTMNGPADNPLSSANFSCRYRISSAHLRSRPCGSGQYVLCNISDNLFAVCRIALDAVDALALSQQIQMNATVTLRRDTEIFNKLQSFLLIPSNRKSDSDTLQENELLWISRRAVRVAVAVTLELVPLPTSQLQDQLLQNADTRSLLKQTLQRNVVVCTEARVTIPMLEGLVVKSRSVKDEEPKLMTFRVVSTYPCGIFTRVTSGTRVTLTNSNGCSRTIEKDRASGDLTRTIPEMQQCKEVEIGGMDDERAALRELILLPVAHPRLRSDMGVEFPKGVLLCGPPGVGKTLLVRSVVYECRQVKDTSGAMLDLKLQVVNGSEIMTSGRGDAERTLRATFEMAVAHARGAQQAASVIFIDELDALCPKREATGGGAMSAHSRIVAQLLTLLDGVESGLSRENVVIVAATNLPNSIDPALRRPGRFDREIFVSPPNVALRKKIFEVHLKQTPYALSSGSSESVEQLRDFFLDILAAKSVGYVGADIAALCREAAMVASTRELVALSHDRELEQWWADWKRRVEPLSGVQNLSTTLGSVVAGRAWQANPVAIIPLWFLAKQTMTRDSNKNVGNDQQRLPQLEYFRFLLKSKEEQTFASSCPNEDETTVVQTFEVTMEDFDQAMQTVVPSALRGVSGYTKDFERQGWDSIGGQAETKLALQQALEWPIKFPQTFARLGVKPSRGILLYGPPGCSKSSIVRAAAHSSGATFLSLSAAQVFSPFFGDAEAAVRQVFRDARAALPAIIFFDEIDVMVAKREFDGSGNGEGGTSTAMRVLSTMLNEMDGVESAEGLMVIGATNRPSCIDAALMRPGRFDRIQFVDLPTTLDRVDILRIHSRPMPLHDDVDLIGLASRTPYFSGAELENLCREAALLALRESLDAKNVRMCHFDKALRCVTPISSKESMRDYIKFAKAMGHVS</sequence>
<dbReference type="GO" id="GO:0016887">
    <property type="term" value="F:ATP hydrolysis activity"/>
    <property type="evidence" value="ECO:0007669"/>
    <property type="project" value="InterPro"/>
</dbReference>
<dbReference type="InterPro" id="IPR003593">
    <property type="entry name" value="AAA+_ATPase"/>
</dbReference>
<dbReference type="Pfam" id="PF00004">
    <property type="entry name" value="AAA"/>
    <property type="match status" value="2"/>
</dbReference>
<dbReference type="Gene3D" id="3.40.50.300">
    <property type="entry name" value="P-loop containing nucleotide triphosphate hydrolases"/>
    <property type="match status" value="2"/>
</dbReference>
<dbReference type="FunFam" id="1.10.8.60:FF:000038">
    <property type="entry name" value="spermatogenesis-associated protein 5-like protein 1"/>
    <property type="match status" value="1"/>
</dbReference>
<dbReference type="Gene3D" id="1.10.8.60">
    <property type="match status" value="2"/>
</dbReference>
<name>A0A3M6VHS3_9STRA</name>
<evidence type="ECO:0000259" key="3">
    <source>
        <dbReference type="SMART" id="SM00382"/>
    </source>
</evidence>
<dbReference type="InterPro" id="IPR003959">
    <property type="entry name" value="ATPase_AAA_core"/>
</dbReference>
<dbReference type="STRING" id="542832.A0A3M6VHS3"/>
<dbReference type="AlphaFoldDB" id="A0A3M6VHS3"/>
<protein>
    <recommendedName>
        <fullName evidence="3">AAA+ ATPase domain-containing protein</fullName>
    </recommendedName>
</protein>
<dbReference type="SUPFAM" id="SSF52540">
    <property type="entry name" value="P-loop containing nucleoside triphosphate hydrolases"/>
    <property type="match status" value="2"/>
</dbReference>
<reference evidence="4 5" key="1">
    <citation type="submission" date="2018-06" db="EMBL/GenBank/DDBJ databases">
        <title>Comparative genomics of downy mildews reveals potential adaptations to biotrophy.</title>
        <authorList>
            <person name="Fletcher K."/>
            <person name="Klosterman S.J."/>
            <person name="Derevnina L."/>
            <person name="Martin F."/>
            <person name="Koike S."/>
            <person name="Reyes Chin-Wo S."/>
            <person name="Mou B."/>
            <person name="Michelmore R."/>
        </authorList>
    </citation>
    <scope>NUCLEOTIDE SEQUENCE [LARGE SCALE GENOMIC DNA]</scope>
    <source>
        <strain evidence="4 5">R14</strain>
    </source>
</reference>
<accession>A0A3M6VHS3</accession>